<evidence type="ECO:0000256" key="13">
    <source>
        <dbReference type="ARBA" id="ARBA00024601"/>
    </source>
</evidence>
<organism evidence="22 23">
    <name type="scientific">Aplosporella prunicola CBS 121167</name>
    <dbReference type="NCBI Taxonomy" id="1176127"/>
    <lineage>
        <taxon>Eukaryota</taxon>
        <taxon>Fungi</taxon>
        <taxon>Dikarya</taxon>
        <taxon>Ascomycota</taxon>
        <taxon>Pezizomycotina</taxon>
        <taxon>Dothideomycetes</taxon>
        <taxon>Dothideomycetes incertae sedis</taxon>
        <taxon>Botryosphaeriales</taxon>
        <taxon>Aplosporellaceae</taxon>
        <taxon>Aplosporella</taxon>
    </lineage>
</organism>
<keyword evidence="11" id="KW-0234">DNA repair</keyword>
<dbReference type="InterPro" id="IPR032566">
    <property type="entry name" value="Znf-C2HE"/>
</dbReference>
<dbReference type="InterPro" id="IPR036265">
    <property type="entry name" value="HIT-like_sf"/>
</dbReference>
<keyword evidence="5" id="KW-0963">Cytoplasm</keyword>
<evidence type="ECO:0000256" key="11">
    <source>
        <dbReference type="ARBA" id="ARBA00023204"/>
    </source>
</evidence>
<evidence type="ECO:0000256" key="8">
    <source>
        <dbReference type="ARBA" id="ARBA00022801"/>
    </source>
</evidence>
<feature type="domain" description="HIT" evidence="20">
    <location>
        <begin position="82"/>
        <end position="208"/>
    </location>
</feature>
<evidence type="ECO:0000256" key="16">
    <source>
        <dbReference type="ARBA" id="ARBA00059438"/>
    </source>
</evidence>
<evidence type="ECO:0000313" key="22">
    <source>
        <dbReference type="EMBL" id="KAF2138863.1"/>
    </source>
</evidence>
<proteinExistence type="predicted"/>
<dbReference type="SUPFAM" id="SSF54197">
    <property type="entry name" value="HIT-like"/>
    <property type="match status" value="1"/>
</dbReference>
<evidence type="ECO:0000259" key="20">
    <source>
        <dbReference type="Pfam" id="PF01230"/>
    </source>
</evidence>
<keyword evidence="8" id="KW-0378">Hydrolase</keyword>
<dbReference type="Proteomes" id="UP000799438">
    <property type="component" value="Unassembled WGS sequence"/>
</dbReference>
<evidence type="ECO:0000256" key="14">
    <source>
        <dbReference type="ARBA" id="ARBA00044639"/>
    </source>
</evidence>
<comment type="function">
    <text evidence="16">DNA-binding protein involved in single-strand DNA break repair, double-strand DNA break repair and base excision repair. Resolves abortive DNA ligation intermediates formed either at base excision sites, or when DNA ligases attempt to repair non-ligatable breaks induced by reactive oxygen species. Catalyzes the release of adenylate groups covalently linked to 5'-phosphate termini, resulting in the production of 5'-phosphate termini that can be efficiently rejoined. Likewise, catalyzes the release of 3'-linked guanosine (DNAppG) and inosine (DNAppI) from DNA, but has higher specific activity with 5'-linked adenosine (AppDNA).</text>
</comment>
<evidence type="ECO:0000256" key="10">
    <source>
        <dbReference type="ARBA" id="ARBA00023125"/>
    </source>
</evidence>
<evidence type="ECO:0000256" key="4">
    <source>
        <dbReference type="ARBA" id="ARBA00012496"/>
    </source>
</evidence>
<comment type="catalytic activity">
    <reaction evidence="15">
        <text>a 5'-end adenosine-5'-diphospho-5'-ribonucleoside-2'-deoxyribonucleotide-DNA + H2O = a 5'-end 5'-phospho-ribonucleoside-2'-deoxyribonucleotide-DNA + AMP + 2 H(+)</text>
        <dbReference type="Rhea" id="RHEA:52132"/>
        <dbReference type="Rhea" id="RHEA-COMP:13182"/>
        <dbReference type="Rhea" id="RHEA-COMP:13183"/>
        <dbReference type="ChEBI" id="CHEBI:15377"/>
        <dbReference type="ChEBI" id="CHEBI:15378"/>
        <dbReference type="ChEBI" id="CHEBI:136414"/>
        <dbReference type="ChEBI" id="CHEBI:136415"/>
        <dbReference type="ChEBI" id="CHEBI:456215"/>
        <dbReference type="EC" id="3.6.1.71"/>
    </reaction>
</comment>
<evidence type="ECO:0000256" key="15">
    <source>
        <dbReference type="ARBA" id="ARBA00044713"/>
    </source>
</evidence>
<evidence type="ECO:0000256" key="3">
    <source>
        <dbReference type="ARBA" id="ARBA00012495"/>
    </source>
</evidence>
<comment type="catalytic activity">
    <reaction evidence="14">
        <text>a 5'-end adenosine-5'-diphospho-5'-2'-deoxyribonucleoside-DNA + H2O = a 5'-end 5'-phospho-2'-deoxyribonucleoside-DNA + AMP + 2 H(+)</text>
        <dbReference type="Rhea" id="RHEA:52128"/>
        <dbReference type="Rhea" id="RHEA-COMP:13180"/>
        <dbReference type="Rhea" id="RHEA-COMP:13181"/>
        <dbReference type="ChEBI" id="CHEBI:15377"/>
        <dbReference type="ChEBI" id="CHEBI:15378"/>
        <dbReference type="ChEBI" id="CHEBI:136412"/>
        <dbReference type="ChEBI" id="CHEBI:136413"/>
        <dbReference type="ChEBI" id="CHEBI:456215"/>
        <dbReference type="EC" id="3.6.1.71"/>
    </reaction>
</comment>
<evidence type="ECO:0000256" key="7">
    <source>
        <dbReference type="ARBA" id="ARBA00022763"/>
    </source>
</evidence>
<evidence type="ECO:0000256" key="12">
    <source>
        <dbReference type="ARBA" id="ARBA00023242"/>
    </source>
</evidence>
<dbReference type="GO" id="GO:0030983">
    <property type="term" value="F:mismatched DNA binding"/>
    <property type="evidence" value="ECO:0007669"/>
    <property type="project" value="TreeGrafter"/>
</dbReference>
<gene>
    <name evidence="22" type="ORF">K452DRAFT_276691</name>
</gene>
<dbReference type="PANTHER" id="PTHR12486">
    <property type="entry name" value="APRATAXIN-RELATED"/>
    <property type="match status" value="1"/>
</dbReference>
<feature type="region of interest" description="Disordered" evidence="19">
    <location>
        <begin position="151"/>
        <end position="182"/>
    </location>
</feature>
<dbReference type="EMBL" id="ML995495">
    <property type="protein sequence ID" value="KAF2138863.1"/>
    <property type="molecule type" value="Genomic_DNA"/>
</dbReference>
<feature type="compositionally biased region" description="Basic and acidic residues" evidence="19">
    <location>
        <begin position="156"/>
        <end position="165"/>
    </location>
</feature>
<feature type="domain" description="Aprataxin C2HE/C2H2/C2HC zinc finger" evidence="21">
    <location>
        <begin position="224"/>
        <end position="281"/>
    </location>
</feature>
<dbReference type="InterPro" id="IPR011146">
    <property type="entry name" value="HIT-like"/>
</dbReference>
<dbReference type="GO" id="GO:0005737">
    <property type="term" value="C:cytoplasm"/>
    <property type="evidence" value="ECO:0007669"/>
    <property type="project" value="UniProtKB-SubCell"/>
</dbReference>
<evidence type="ECO:0000256" key="18">
    <source>
        <dbReference type="ARBA" id="ARBA00076243"/>
    </source>
</evidence>
<evidence type="ECO:0000256" key="1">
    <source>
        <dbReference type="ARBA" id="ARBA00004123"/>
    </source>
</evidence>
<comment type="catalytic activity">
    <reaction evidence="13">
        <text>a 3'-end 2'-deoxyribonucleotide-3'-diphospho-5'-guanosine-DNA + H2O = a 3'-end 2'-deoxyribonucleotide 3'-phosphate-DNA + GMP + 2 H(+)</text>
        <dbReference type="Rhea" id="RHEA:52140"/>
        <dbReference type="Rhea" id="RHEA-COMP:13186"/>
        <dbReference type="Rhea" id="RHEA-COMP:13187"/>
        <dbReference type="ChEBI" id="CHEBI:15377"/>
        <dbReference type="ChEBI" id="CHEBI:15378"/>
        <dbReference type="ChEBI" id="CHEBI:58115"/>
        <dbReference type="ChEBI" id="CHEBI:136419"/>
        <dbReference type="ChEBI" id="CHEBI:136420"/>
        <dbReference type="EC" id="3.6.1.72"/>
    </reaction>
</comment>
<dbReference type="GO" id="GO:0046872">
    <property type="term" value="F:metal ion binding"/>
    <property type="evidence" value="ECO:0007669"/>
    <property type="project" value="UniProtKB-KW"/>
</dbReference>
<dbReference type="PANTHER" id="PTHR12486:SF4">
    <property type="entry name" value="APRATAXIN"/>
    <property type="match status" value="1"/>
</dbReference>
<dbReference type="FunFam" id="3.30.428.10:FF:000017">
    <property type="entry name" value="Aprataxin-like protein"/>
    <property type="match status" value="1"/>
</dbReference>
<dbReference type="GeneID" id="54296784"/>
<dbReference type="AlphaFoldDB" id="A0A6A6B625"/>
<dbReference type="Gene3D" id="3.30.428.10">
    <property type="entry name" value="HIT-like"/>
    <property type="match status" value="1"/>
</dbReference>
<dbReference type="Pfam" id="PF01230">
    <property type="entry name" value="HIT"/>
    <property type="match status" value="1"/>
</dbReference>
<evidence type="ECO:0000313" key="23">
    <source>
        <dbReference type="Proteomes" id="UP000799438"/>
    </source>
</evidence>
<dbReference type="GO" id="GO:0120108">
    <property type="term" value="F:DNA-3'-diphospho-5'-guanosine diphosphatase activity"/>
    <property type="evidence" value="ECO:0007669"/>
    <property type="project" value="UniProtKB-EC"/>
</dbReference>
<keyword evidence="9" id="KW-0862">Zinc</keyword>
<keyword evidence="10" id="KW-0238">DNA-binding</keyword>
<dbReference type="GO" id="GO:0003697">
    <property type="term" value="F:single-stranded DNA binding"/>
    <property type="evidence" value="ECO:0007669"/>
    <property type="project" value="TreeGrafter"/>
</dbReference>
<evidence type="ECO:0000256" key="19">
    <source>
        <dbReference type="SAM" id="MobiDB-lite"/>
    </source>
</evidence>
<dbReference type="Pfam" id="PF16278">
    <property type="entry name" value="zf-C2HE"/>
    <property type="match status" value="1"/>
</dbReference>
<evidence type="ECO:0000256" key="9">
    <source>
        <dbReference type="ARBA" id="ARBA00022833"/>
    </source>
</evidence>
<keyword evidence="6" id="KW-0479">Metal-binding</keyword>
<dbReference type="GO" id="GO:0003725">
    <property type="term" value="F:double-stranded RNA binding"/>
    <property type="evidence" value="ECO:0007669"/>
    <property type="project" value="TreeGrafter"/>
</dbReference>
<name>A0A6A6B625_9PEZI</name>
<keyword evidence="23" id="KW-1185">Reference proteome</keyword>
<protein>
    <recommendedName>
        <fullName evidence="17">Aprataxin-like protein</fullName>
        <ecNumber evidence="4">3.6.1.71</ecNumber>
        <ecNumber evidence="3">3.6.1.72</ecNumber>
    </recommendedName>
    <alternativeName>
        <fullName evidence="18">Hit family protein 3</fullName>
    </alternativeName>
</protein>
<feature type="compositionally biased region" description="Acidic residues" evidence="19">
    <location>
        <begin position="166"/>
        <end position="177"/>
    </location>
</feature>
<keyword evidence="7" id="KW-0227">DNA damage</keyword>
<dbReference type="GO" id="GO:0000012">
    <property type="term" value="P:single strand break repair"/>
    <property type="evidence" value="ECO:0007669"/>
    <property type="project" value="TreeGrafter"/>
</dbReference>
<dbReference type="EC" id="3.6.1.72" evidence="3"/>
<feature type="region of interest" description="Disordered" evidence="19">
    <location>
        <begin position="1"/>
        <end position="33"/>
    </location>
</feature>
<keyword evidence="12" id="KW-0539">Nucleus</keyword>
<dbReference type="OrthoDB" id="3512845at2759"/>
<evidence type="ECO:0000256" key="17">
    <source>
        <dbReference type="ARBA" id="ARBA00068941"/>
    </source>
</evidence>
<sequence length="285" mass="32373">MADSGKHAQDAITEEEMTGEAVSAPDPSTNKRSNAFTELMMRKRPNTTKQSYKSTSVPGATTTFFGRDGLGAYIAHPEAFGPERVISYTDDWVVINDMYPKSVIHLLLLPRDPAKTLLHPYDAFEDAKFLEACKAELEKVKQIVASELRRRYGRGSKQDQARNEAMDSDDTPGPDELPEGRDWSQGLLTGIHAYPSMSNLHIHCLSPDRNSPCLKHRKHYNSFSTPFLVPLEAFPLPQDDPRRHPGRAGYMNREFVCWRCQRNFGKSFAKLKEHLGEEFDEWKTE</sequence>
<evidence type="ECO:0000259" key="21">
    <source>
        <dbReference type="Pfam" id="PF16278"/>
    </source>
</evidence>
<comment type="subcellular location">
    <subcellularLocation>
        <location evidence="2">Cytoplasm</location>
    </subcellularLocation>
    <subcellularLocation>
        <location evidence="1">Nucleus</location>
    </subcellularLocation>
</comment>
<evidence type="ECO:0000256" key="2">
    <source>
        <dbReference type="ARBA" id="ARBA00004496"/>
    </source>
</evidence>
<dbReference type="EC" id="3.6.1.71" evidence="4"/>
<dbReference type="GO" id="GO:0005634">
    <property type="term" value="C:nucleus"/>
    <property type="evidence" value="ECO:0007669"/>
    <property type="project" value="UniProtKB-SubCell"/>
</dbReference>
<evidence type="ECO:0000256" key="5">
    <source>
        <dbReference type="ARBA" id="ARBA00022490"/>
    </source>
</evidence>
<dbReference type="RefSeq" id="XP_033394576.1">
    <property type="nucleotide sequence ID" value="XM_033539288.1"/>
</dbReference>
<dbReference type="GO" id="GO:1990165">
    <property type="term" value="F:single-strand break-containing DNA binding"/>
    <property type="evidence" value="ECO:0007669"/>
    <property type="project" value="TreeGrafter"/>
</dbReference>
<evidence type="ECO:0000256" key="6">
    <source>
        <dbReference type="ARBA" id="ARBA00022723"/>
    </source>
</evidence>
<accession>A0A6A6B625</accession>
<dbReference type="GO" id="GO:0033699">
    <property type="term" value="F:DNA 5'-adenosine monophosphate hydrolase activity"/>
    <property type="evidence" value="ECO:0007669"/>
    <property type="project" value="UniProtKB-EC"/>
</dbReference>
<reference evidence="22" key="1">
    <citation type="journal article" date="2020" name="Stud. Mycol.">
        <title>101 Dothideomycetes genomes: a test case for predicting lifestyles and emergence of pathogens.</title>
        <authorList>
            <person name="Haridas S."/>
            <person name="Albert R."/>
            <person name="Binder M."/>
            <person name="Bloem J."/>
            <person name="Labutti K."/>
            <person name="Salamov A."/>
            <person name="Andreopoulos B."/>
            <person name="Baker S."/>
            <person name="Barry K."/>
            <person name="Bills G."/>
            <person name="Bluhm B."/>
            <person name="Cannon C."/>
            <person name="Castanera R."/>
            <person name="Culley D."/>
            <person name="Daum C."/>
            <person name="Ezra D."/>
            <person name="Gonzalez J."/>
            <person name="Henrissat B."/>
            <person name="Kuo A."/>
            <person name="Liang C."/>
            <person name="Lipzen A."/>
            <person name="Lutzoni F."/>
            <person name="Magnuson J."/>
            <person name="Mondo S."/>
            <person name="Nolan M."/>
            <person name="Ohm R."/>
            <person name="Pangilinan J."/>
            <person name="Park H.-J."/>
            <person name="Ramirez L."/>
            <person name="Alfaro M."/>
            <person name="Sun H."/>
            <person name="Tritt A."/>
            <person name="Yoshinaga Y."/>
            <person name="Zwiers L.-H."/>
            <person name="Turgeon B."/>
            <person name="Goodwin S."/>
            <person name="Spatafora J."/>
            <person name="Crous P."/>
            <person name="Grigoriev I."/>
        </authorList>
    </citation>
    <scope>NUCLEOTIDE SEQUENCE</scope>
    <source>
        <strain evidence="22">CBS 121167</strain>
    </source>
</reference>